<comment type="cofactor">
    <cofactor evidence="1 6">
        <name>Fe(3+)</name>
        <dbReference type="ChEBI" id="CHEBI:29034"/>
    </cofactor>
</comment>
<evidence type="ECO:0000256" key="3">
    <source>
        <dbReference type="ARBA" id="ARBA00022723"/>
    </source>
</evidence>
<dbReference type="PROSITE" id="PS50903">
    <property type="entry name" value="RUBREDOXIN_LIKE"/>
    <property type="match status" value="1"/>
</dbReference>
<keyword evidence="3 6" id="KW-0479">Metal-binding</keyword>
<accession>A0A972VYF6</accession>
<dbReference type="GO" id="GO:0043448">
    <property type="term" value="P:alkane catabolic process"/>
    <property type="evidence" value="ECO:0007669"/>
    <property type="project" value="TreeGrafter"/>
</dbReference>
<feature type="domain" description="Rubredoxin-like" evidence="7">
    <location>
        <begin position="5"/>
        <end position="57"/>
    </location>
</feature>
<dbReference type="CDD" id="cd00730">
    <property type="entry name" value="rubredoxin"/>
    <property type="match status" value="1"/>
</dbReference>
<evidence type="ECO:0000256" key="1">
    <source>
        <dbReference type="ARBA" id="ARBA00001965"/>
    </source>
</evidence>
<dbReference type="AlphaFoldDB" id="A0A972VYF6"/>
<evidence type="ECO:0000256" key="4">
    <source>
        <dbReference type="ARBA" id="ARBA00022982"/>
    </source>
</evidence>
<protein>
    <recommendedName>
        <fullName evidence="6">Rubredoxin</fullName>
    </recommendedName>
</protein>
<dbReference type="GO" id="GO:0009055">
    <property type="term" value="F:electron transfer activity"/>
    <property type="evidence" value="ECO:0007669"/>
    <property type="project" value="TreeGrafter"/>
</dbReference>
<dbReference type="PANTHER" id="PTHR47627">
    <property type="entry name" value="RUBREDOXIN"/>
    <property type="match status" value="1"/>
</dbReference>
<evidence type="ECO:0000256" key="5">
    <source>
        <dbReference type="ARBA" id="ARBA00023004"/>
    </source>
</evidence>
<evidence type="ECO:0000256" key="2">
    <source>
        <dbReference type="ARBA" id="ARBA00022448"/>
    </source>
</evidence>
<dbReference type="SUPFAM" id="SSF57802">
    <property type="entry name" value="Rubredoxin-like"/>
    <property type="match status" value="1"/>
</dbReference>
<proteinExistence type="inferred from homology"/>
<evidence type="ECO:0000259" key="7">
    <source>
        <dbReference type="PROSITE" id="PS50903"/>
    </source>
</evidence>
<dbReference type="InterPro" id="IPR024934">
    <property type="entry name" value="Rubredoxin-like_dom"/>
</dbReference>
<evidence type="ECO:0000256" key="6">
    <source>
        <dbReference type="RuleBase" id="RU003820"/>
    </source>
</evidence>
<dbReference type="PRINTS" id="PR00163">
    <property type="entry name" value="RUBREDOXIN"/>
</dbReference>
<dbReference type="Gene3D" id="2.20.28.10">
    <property type="match status" value="1"/>
</dbReference>
<dbReference type="PANTHER" id="PTHR47627:SF1">
    <property type="entry name" value="RUBREDOXIN-1-RELATED"/>
    <property type="match status" value="1"/>
</dbReference>
<name>A0A972VYF6_9GAMM</name>
<reference evidence="8" key="1">
    <citation type="submission" date="2020-05" db="EMBL/GenBank/DDBJ databases">
        <title>Sulfur intermediates as new biogeochemical hubs in an aquatic model microbial ecosystem.</title>
        <authorList>
            <person name="Vigneron A."/>
        </authorList>
    </citation>
    <scope>NUCLEOTIDE SEQUENCE</scope>
    <source>
        <strain evidence="8">Bin.250</strain>
    </source>
</reference>
<keyword evidence="2" id="KW-0813">Transport</keyword>
<evidence type="ECO:0000313" key="9">
    <source>
        <dbReference type="Proteomes" id="UP000754644"/>
    </source>
</evidence>
<dbReference type="InterPro" id="IPR024935">
    <property type="entry name" value="Rubredoxin_dom"/>
</dbReference>
<gene>
    <name evidence="8" type="ORF">HQ497_11505</name>
</gene>
<keyword evidence="4 6" id="KW-0249">Electron transport</keyword>
<dbReference type="EMBL" id="JABMOJ010000435">
    <property type="protein sequence ID" value="NQV65978.1"/>
    <property type="molecule type" value="Genomic_DNA"/>
</dbReference>
<evidence type="ECO:0000313" key="8">
    <source>
        <dbReference type="EMBL" id="NQV65978.1"/>
    </source>
</evidence>
<keyword evidence="5 6" id="KW-0408">Iron</keyword>
<sequence length="60" mass="6736">MPDASNRYQCPGCGYTYDESLGDDHEGYPPGFLFADLPDDFVCPDCAVRYKEDFHLALTP</sequence>
<comment type="similarity">
    <text evidence="6">Belongs to the rubredoxin family.</text>
</comment>
<dbReference type="Pfam" id="PF00301">
    <property type="entry name" value="Rubredoxin"/>
    <property type="match status" value="1"/>
</dbReference>
<organism evidence="8 9">
    <name type="scientific">SAR86 cluster bacterium</name>
    <dbReference type="NCBI Taxonomy" id="2030880"/>
    <lineage>
        <taxon>Bacteria</taxon>
        <taxon>Pseudomonadati</taxon>
        <taxon>Pseudomonadota</taxon>
        <taxon>Gammaproteobacteria</taxon>
        <taxon>SAR86 cluster</taxon>
    </lineage>
</organism>
<dbReference type="Proteomes" id="UP000754644">
    <property type="component" value="Unassembled WGS sequence"/>
</dbReference>
<dbReference type="GO" id="GO:0005506">
    <property type="term" value="F:iron ion binding"/>
    <property type="evidence" value="ECO:0007669"/>
    <property type="project" value="UniProtKB-UniRule"/>
</dbReference>
<dbReference type="InterPro" id="IPR050526">
    <property type="entry name" value="Rubredoxin_ET"/>
</dbReference>
<comment type="caution">
    <text evidence="8">The sequence shown here is derived from an EMBL/GenBank/DDBJ whole genome shotgun (WGS) entry which is preliminary data.</text>
</comment>